<feature type="domain" description="EF-hand" evidence="7">
    <location>
        <begin position="271"/>
        <end position="306"/>
    </location>
</feature>
<keyword evidence="1" id="KW-0677">Repeat</keyword>
<protein>
    <recommendedName>
        <fullName evidence="11">Calmodulin</fullName>
    </recommendedName>
</protein>
<accession>A0ABD3SQG9</accession>
<dbReference type="SUPFAM" id="SSF48403">
    <property type="entry name" value="Ankyrin repeat"/>
    <property type="match status" value="1"/>
</dbReference>
<evidence type="ECO:0000259" key="8">
    <source>
        <dbReference type="PROSITE" id="PS50892"/>
    </source>
</evidence>
<evidence type="ECO:0000256" key="5">
    <source>
        <dbReference type="PROSITE-ProRule" id="PRU00290"/>
    </source>
</evidence>
<dbReference type="Gene3D" id="1.10.238.10">
    <property type="entry name" value="EF-hand"/>
    <property type="match status" value="1"/>
</dbReference>
<evidence type="ECO:0000256" key="2">
    <source>
        <dbReference type="ARBA" id="ARBA00022837"/>
    </source>
</evidence>
<keyword evidence="2" id="KW-0106">Calcium</keyword>
<dbReference type="CDD" id="cd00051">
    <property type="entry name" value="EFh"/>
    <property type="match status" value="1"/>
</dbReference>
<dbReference type="AlphaFoldDB" id="A0ABD3SQG9"/>
<reference evidence="9 10" key="1">
    <citation type="submission" date="2024-10" db="EMBL/GenBank/DDBJ databases">
        <title>Updated reference genomes for cyclostephanoid diatoms.</title>
        <authorList>
            <person name="Roberts W.R."/>
            <person name="Alverson A.J."/>
        </authorList>
    </citation>
    <scope>NUCLEOTIDE SEQUENCE [LARGE SCALE GENOMIC DNA]</scope>
    <source>
        <strain evidence="9 10">AJA228-03</strain>
    </source>
</reference>
<feature type="domain" description="V-SNARE coiled-coil homology" evidence="8">
    <location>
        <begin position="552"/>
        <end position="612"/>
    </location>
</feature>
<dbReference type="InterPro" id="IPR002048">
    <property type="entry name" value="EF_hand_dom"/>
</dbReference>
<dbReference type="Proteomes" id="UP001530377">
    <property type="component" value="Unassembled WGS sequence"/>
</dbReference>
<evidence type="ECO:0008006" key="11">
    <source>
        <dbReference type="Google" id="ProtNLM"/>
    </source>
</evidence>
<dbReference type="SMART" id="SM00248">
    <property type="entry name" value="ANK"/>
    <property type="match status" value="2"/>
</dbReference>
<dbReference type="PANTHER" id="PTHR46680">
    <property type="entry name" value="NF-KAPPA-B INHIBITOR ALPHA"/>
    <property type="match status" value="1"/>
</dbReference>
<evidence type="ECO:0000313" key="9">
    <source>
        <dbReference type="EMBL" id="KAL3826829.1"/>
    </source>
</evidence>
<comment type="caution">
    <text evidence="9">The sequence shown here is derived from an EMBL/GenBank/DDBJ whole genome shotgun (WGS) entry which is preliminary data.</text>
</comment>
<keyword evidence="3 4" id="KW-0040">ANK repeat</keyword>
<evidence type="ECO:0000256" key="4">
    <source>
        <dbReference type="PROSITE-ProRule" id="PRU00023"/>
    </source>
</evidence>
<dbReference type="Pfam" id="PF13499">
    <property type="entry name" value="EF-hand_7"/>
    <property type="match status" value="1"/>
</dbReference>
<feature type="compositionally biased region" description="Acidic residues" evidence="6">
    <location>
        <begin position="76"/>
        <end position="91"/>
    </location>
</feature>
<feature type="compositionally biased region" description="Low complexity" evidence="6">
    <location>
        <begin position="92"/>
        <end position="105"/>
    </location>
</feature>
<dbReference type="SMART" id="SM00054">
    <property type="entry name" value="EFh"/>
    <property type="match status" value="2"/>
</dbReference>
<evidence type="ECO:0000259" key="7">
    <source>
        <dbReference type="PROSITE" id="PS50222"/>
    </source>
</evidence>
<dbReference type="PROSITE" id="PS50088">
    <property type="entry name" value="ANK_REPEAT"/>
    <property type="match status" value="2"/>
</dbReference>
<dbReference type="InterPro" id="IPR051070">
    <property type="entry name" value="NF-kappa-B_inhibitor"/>
</dbReference>
<evidence type="ECO:0000256" key="3">
    <source>
        <dbReference type="ARBA" id="ARBA00023043"/>
    </source>
</evidence>
<dbReference type="EMBL" id="JALLPB020000013">
    <property type="protein sequence ID" value="KAL3826829.1"/>
    <property type="molecule type" value="Genomic_DNA"/>
</dbReference>
<evidence type="ECO:0000313" key="10">
    <source>
        <dbReference type="Proteomes" id="UP001530377"/>
    </source>
</evidence>
<dbReference type="InterPro" id="IPR042855">
    <property type="entry name" value="V_SNARE_CC"/>
</dbReference>
<feature type="region of interest" description="Disordered" evidence="6">
    <location>
        <begin position="76"/>
        <end position="105"/>
    </location>
</feature>
<dbReference type="SUPFAM" id="SSF47473">
    <property type="entry name" value="EF-hand"/>
    <property type="match status" value="1"/>
</dbReference>
<keyword evidence="5" id="KW-0175">Coiled coil</keyword>
<dbReference type="PROSITE" id="PS50297">
    <property type="entry name" value="ANK_REP_REGION"/>
    <property type="match status" value="2"/>
</dbReference>
<dbReference type="PANTHER" id="PTHR46680:SF3">
    <property type="entry name" value="NF-KAPPA-B INHIBITOR CACTUS"/>
    <property type="match status" value="1"/>
</dbReference>
<dbReference type="SUPFAM" id="SSF58038">
    <property type="entry name" value="SNARE fusion complex"/>
    <property type="match status" value="1"/>
</dbReference>
<dbReference type="InterPro" id="IPR018247">
    <property type="entry name" value="EF_Hand_1_Ca_BS"/>
</dbReference>
<feature type="repeat" description="ANK" evidence="4">
    <location>
        <begin position="467"/>
        <end position="499"/>
    </location>
</feature>
<name>A0ABD3SQG9_9STRA</name>
<feature type="repeat" description="ANK" evidence="4">
    <location>
        <begin position="500"/>
        <end position="532"/>
    </location>
</feature>
<evidence type="ECO:0000256" key="1">
    <source>
        <dbReference type="ARBA" id="ARBA00022737"/>
    </source>
</evidence>
<dbReference type="InterPro" id="IPR036770">
    <property type="entry name" value="Ankyrin_rpt-contain_sf"/>
</dbReference>
<evidence type="ECO:0000256" key="6">
    <source>
        <dbReference type="SAM" id="MobiDB-lite"/>
    </source>
</evidence>
<dbReference type="CDD" id="cd15873">
    <property type="entry name" value="R-SNARE_STXBP5_6"/>
    <property type="match status" value="1"/>
</dbReference>
<dbReference type="Gene3D" id="1.25.40.20">
    <property type="entry name" value="Ankyrin repeat-containing domain"/>
    <property type="match status" value="1"/>
</dbReference>
<dbReference type="PROSITE" id="PS50222">
    <property type="entry name" value="EF_HAND_2"/>
    <property type="match status" value="2"/>
</dbReference>
<dbReference type="InterPro" id="IPR011992">
    <property type="entry name" value="EF-hand-dom_pair"/>
</dbReference>
<feature type="domain" description="EF-hand" evidence="7">
    <location>
        <begin position="235"/>
        <end position="270"/>
    </location>
</feature>
<dbReference type="PROSITE" id="PS00018">
    <property type="entry name" value="EF_HAND_1"/>
    <property type="match status" value="2"/>
</dbReference>
<keyword evidence="10" id="KW-1185">Reference proteome</keyword>
<dbReference type="Gene3D" id="1.20.5.110">
    <property type="match status" value="1"/>
</dbReference>
<dbReference type="Pfam" id="PF12796">
    <property type="entry name" value="Ank_2"/>
    <property type="match status" value="1"/>
</dbReference>
<dbReference type="InterPro" id="IPR002110">
    <property type="entry name" value="Ankyrin_rpt"/>
</dbReference>
<dbReference type="PROSITE" id="PS50892">
    <property type="entry name" value="V_SNARE"/>
    <property type="match status" value="1"/>
</dbReference>
<gene>
    <name evidence="9" type="ORF">ACHAXA_005671</name>
</gene>
<proteinExistence type="predicted"/>
<sequence length="619" mass="70024">MIPNEARDHGDVSDDDSTAEIENDLTTLAAMDLSLWSDFRSSFAVPDKRLSLESLFLKSQTISTRNLSSLTGGIGIDEDDFDDSEENDTFEDSGSGSSGYHVSFSSLTPGEQRDIRAWNIRLSRETVFSRYYFPEIWEQRELKAIANFLDLNDNEARCLYDGPDQGTTKKTIDTIFSPGDHDVKSVLLKRGPILFDAGHERELMLFTHHFLLSRTELSSLLYTLFAINSENPEYLNLRQLEDRFNAIDTDGSGSLDRCELKEVFKGMGVPISESALSDIFDRFDEDGDGLINFDEFQSVMNNLKPKKEEKRWTLGSLGERIKRSISGSKVEPKVEFAFPLSDIQKLEWVNFCYSESTNLYANSSWADLVFAVFIKGRATPLIVVCSKAEHCSAWVDAFRTCLVKSIQMRADNGSNEETKLRSLPGWQHRLVRASLFSLVCIGDLAGLERQLANPSRGWNINDQDEYHGYTALHYAVILGRMDIVKVLLQYRARVNLQDDDGRTPLDHAVLPESADVIKLLEKNGATRNSSEELFKSALEEQKRLKNESKPTYREKTYTKTKDASTAIAKGMNALRERGDNLKRLECKTTELHSDASSFAEMTKQIKEKTKKKADAYGIR</sequence>
<organism evidence="9 10">
    <name type="scientific">Cyclostephanos tholiformis</name>
    <dbReference type="NCBI Taxonomy" id="382380"/>
    <lineage>
        <taxon>Eukaryota</taxon>
        <taxon>Sar</taxon>
        <taxon>Stramenopiles</taxon>
        <taxon>Ochrophyta</taxon>
        <taxon>Bacillariophyta</taxon>
        <taxon>Coscinodiscophyceae</taxon>
        <taxon>Thalassiosirophycidae</taxon>
        <taxon>Stephanodiscales</taxon>
        <taxon>Stephanodiscaceae</taxon>
        <taxon>Cyclostephanos</taxon>
    </lineage>
</organism>